<evidence type="ECO:0000313" key="3">
    <source>
        <dbReference type="Proteomes" id="UP000054477"/>
    </source>
</evidence>
<organism evidence="2 3">
    <name type="scientific">Laccaria amethystina LaAM-08-1</name>
    <dbReference type="NCBI Taxonomy" id="1095629"/>
    <lineage>
        <taxon>Eukaryota</taxon>
        <taxon>Fungi</taxon>
        <taxon>Dikarya</taxon>
        <taxon>Basidiomycota</taxon>
        <taxon>Agaricomycotina</taxon>
        <taxon>Agaricomycetes</taxon>
        <taxon>Agaricomycetidae</taxon>
        <taxon>Agaricales</taxon>
        <taxon>Agaricineae</taxon>
        <taxon>Hydnangiaceae</taxon>
        <taxon>Laccaria</taxon>
    </lineage>
</organism>
<dbReference type="Proteomes" id="UP000054477">
    <property type="component" value="Unassembled WGS sequence"/>
</dbReference>
<dbReference type="HOGENOM" id="CLU_1447908_0_0_1"/>
<dbReference type="AlphaFoldDB" id="A0A0C9WVM5"/>
<reference evidence="2 3" key="1">
    <citation type="submission" date="2014-04" db="EMBL/GenBank/DDBJ databases">
        <authorList>
            <consortium name="DOE Joint Genome Institute"/>
            <person name="Kuo A."/>
            <person name="Kohler A."/>
            <person name="Nagy L.G."/>
            <person name="Floudas D."/>
            <person name="Copeland A."/>
            <person name="Barry K.W."/>
            <person name="Cichocki N."/>
            <person name="Veneault-Fourrey C."/>
            <person name="LaButti K."/>
            <person name="Lindquist E.A."/>
            <person name="Lipzen A."/>
            <person name="Lundell T."/>
            <person name="Morin E."/>
            <person name="Murat C."/>
            <person name="Sun H."/>
            <person name="Tunlid A."/>
            <person name="Henrissat B."/>
            <person name="Grigoriev I.V."/>
            <person name="Hibbett D.S."/>
            <person name="Martin F."/>
            <person name="Nordberg H.P."/>
            <person name="Cantor M.N."/>
            <person name="Hua S.X."/>
        </authorList>
    </citation>
    <scope>NUCLEOTIDE SEQUENCE [LARGE SCALE GENOMIC DNA]</scope>
    <source>
        <strain evidence="2 3">LaAM-08-1</strain>
    </source>
</reference>
<name>A0A0C9WVM5_9AGAR</name>
<feature type="region of interest" description="Disordered" evidence="1">
    <location>
        <begin position="79"/>
        <end position="187"/>
    </location>
</feature>
<sequence>MHFSIRSVKSIFSPVSGSTSINLYPSPSITPSDATVVDVNPVAERYSLSQGFGTISFQAKPPKTRREPSFTYVTIPSIPGTLSLTANDQPPSKQKEPPDELLSRRGRPPKGQETTSEFRVCAVHVGSASRESNRGAGHKKFNRSREPPYRGKECWRGVADTRRDKERQNGSSRWQAEASGTHQKVDA</sequence>
<reference evidence="3" key="2">
    <citation type="submission" date="2015-01" db="EMBL/GenBank/DDBJ databases">
        <title>Evolutionary Origins and Diversification of the Mycorrhizal Mutualists.</title>
        <authorList>
            <consortium name="DOE Joint Genome Institute"/>
            <consortium name="Mycorrhizal Genomics Consortium"/>
            <person name="Kohler A."/>
            <person name="Kuo A."/>
            <person name="Nagy L.G."/>
            <person name="Floudas D."/>
            <person name="Copeland A."/>
            <person name="Barry K.W."/>
            <person name="Cichocki N."/>
            <person name="Veneault-Fourrey C."/>
            <person name="LaButti K."/>
            <person name="Lindquist E.A."/>
            <person name="Lipzen A."/>
            <person name="Lundell T."/>
            <person name="Morin E."/>
            <person name="Murat C."/>
            <person name="Riley R."/>
            <person name="Ohm R."/>
            <person name="Sun H."/>
            <person name="Tunlid A."/>
            <person name="Henrissat B."/>
            <person name="Grigoriev I.V."/>
            <person name="Hibbett D.S."/>
            <person name="Martin F."/>
        </authorList>
    </citation>
    <scope>NUCLEOTIDE SEQUENCE [LARGE SCALE GENOMIC DNA]</scope>
    <source>
        <strain evidence="3">LaAM-08-1</strain>
    </source>
</reference>
<keyword evidence="3" id="KW-1185">Reference proteome</keyword>
<accession>A0A0C9WVM5</accession>
<gene>
    <name evidence="2" type="ORF">K443DRAFT_124405</name>
</gene>
<protein>
    <submittedName>
        <fullName evidence="2">Uncharacterized protein</fullName>
    </submittedName>
</protein>
<feature type="compositionally biased region" description="Basic and acidic residues" evidence="1">
    <location>
        <begin position="93"/>
        <end position="103"/>
    </location>
</feature>
<proteinExistence type="predicted"/>
<dbReference type="EMBL" id="KN838718">
    <property type="protein sequence ID" value="KIJ96535.1"/>
    <property type="molecule type" value="Genomic_DNA"/>
</dbReference>
<feature type="compositionally biased region" description="Basic and acidic residues" evidence="1">
    <location>
        <begin position="143"/>
        <end position="168"/>
    </location>
</feature>
<evidence type="ECO:0000313" key="2">
    <source>
        <dbReference type="EMBL" id="KIJ96535.1"/>
    </source>
</evidence>
<feature type="compositionally biased region" description="Polar residues" evidence="1">
    <location>
        <begin position="169"/>
        <end position="187"/>
    </location>
</feature>
<evidence type="ECO:0000256" key="1">
    <source>
        <dbReference type="SAM" id="MobiDB-lite"/>
    </source>
</evidence>
<feature type="compositionally biased region" description="Polar residues" evidence="1">
    <location>
        <begin position="80"/>
        <end position="92"/>
    </location>
</feature>